<dbReference type="InParanoid" id="A0A409XMS8"/>
<dbReference type="AlphaFoldDB" id="A0A409XMS8"/>
<keyword evidence="3" id="KW-1185">Reference proteome</keyword>
<evidence type="ECO:0000313" key="2">
    <source>
        <dbReference type="EMBL" id="PPQ92041.1"/>
    </source>
</evidence>
<feature type="compositionally biased region" description="Pro residues" evidence="1">
    <location>
        <begin position="258"/>
        <end position="267"/>
    </location>
</feature>
<accession>A0A409XMS8</accession>
<proteinExistence type="predicted"/>
<feature type="compositionally biased region" description="Polar residues" evidence="1">
    <location>
        <begin position="81"/>
        <end position="90"/>
    </location>
</feature>
<comment type="caution">
    <text evidence="2">The sequence shown here is derived from an EMBL/GenBank/DDBJ whole genome shotgun (WGS) entry which is preliminary data.</text>
</comment>
<gene>
    <name evidence="2" type="ORF">CVT25_005276</name>
</gene>
<feature type="compositionally biased region" description="Basic and acidic residues" evidence="1">
    <location>
        <begin position="225"/>
        <end position="235"/>
    </location>
</feature>
<feature type="compositionally biased region" description="Low complexity" evidence="1">
    <location>
        <begin position="59"/>
        <end position="72"/>
    </location>
</feature>
<organism evidence="2 3">
    <name type="scientific">Psilocybe cyanescens</name>
    <dbReference type="NCBI Taxonomy" id="93625"/>
    <lineage>
        <taxon>Eukaryota</taxon>
        <taxon>Fungi</taxon>
        <taxon>Dikarya</taxon>
        <taxon>Basidiomycota</taxon>
        <taxon>Agaricomycotina</taxon>
        <taxon>Agaricomycetes</taxon>
        <taxon>Agaricomycetidae</taxon>
        <taxon>Agaricales</taxon>
        <taxon>Agaricineae</taxon>
        <taxon>Strophariaceae</taxon>
        <taxon>Psilocybe</taxon>
    </lineage>
</organism>
<dbReference type="STRING" id="93625.A0A409XMS8"/>
<reference evidence="2 3" key="1">
    <citation type="journal article" date="2018" name="Evol. Lett.">
        <title>Horizontal gene cluster transfer increased hallucinogenic mushroom diversity.</title>
        <authorList>
            <person name="Reynolds H.T."/>
            <person name="Vijayakumar V."/>
            <person name="Gluck-Thaler E."/>
            <person name="Korotkin H.B."/>
            <person name="Matheny P.B."/>
            <person name="Slot J.C."/>
        </authorList>
    </citation>
    <scope>NUCLEOTIDE SEQUENCE [LARGE SCALE GENOMIC DNA]</scope>
    <source>
        <strain evidence="2 3">2631</strain>
    </source>
</reference>
<feature type="compositionally biased region" description="Pro residues" evidence="1">
    <location>
        <begin position="1"/>
        <end position="13"/>
    </location>
</feature>
<evidence type="ECO:0000313" key="3">
    <source>
        <dbReference type="Proteomes" id="UP000283269"/>
    </source>
</evidence>
<protein>
    <submittedName>
        <fullName evidence="2">Uncharacterized protein</fullName>
    </submittedName>
</protein>
<feature type="region of interest" description="Disordered" evidence="1">
    <location>
        <begin position="1"/>
        <end position="108"/>
    </location>
</feature>
<name>A0A409XMS8_PSICY</name>
<feature type="region of interest" description="Disordered" evidence="1">
    <location>
        <begin position="198"/>
        <end position="303"/>
    </location>
</feature>
<feature type="compositionally biased region" description="Low complexity" evidence="1">
    <location>
        <begin position="14"/>
        <end position="43"/>
    </location>
</feature>
<evidence type="ECO:0000256" key="1">
    <source>
        <dbReference type="SAM" id="MobiDB-lite"/>
    </source>
</evidence>
<sequence>MPPKQQPTRPPSPFQSVSSSARSSAAQPSSTASPVPTAGTPAVRDTYSQGPVPASCGARTAQPSRSATSSRQSSRHRTPTVTARDNTAQPSDAPLPANTEDEDMEDSPTYLSLSYGDADVVEDSHRILGALRTIVGYVNSSNIDLHSSPMGASLAQALVDFTRKTFNGDLGTTPTPNNILPIRAVAEIFAAEDDTIRRPLDIGPTSPDPLCISSPPPRLLPIRAQQDKGKERADKPPPPPPAPPQPRPPAKKPVVPNQRPPPVPPSFTHPMRPAPRSYAEAARKKAPTQQPALPAAPPHPDPPPARLLIDVGDHAKDADLTTLFKDLSSDVLSCQGLRVKVLGVEVAYDGYAVPTDKVPSKCDMNIFRGAVTAHFKTHYKFTPWVGMPMSKSFLRIVDVPRFQGTHYDLDHLTEREEVASALKASPIWTSSHILCGDPRVVCTSKASTTATAFFDIWDTASGARARQLVDKQFMFRGRPLWICSSSKSSGIPLCTRCWKWGHPVGCCHAAAAKCP</sequence>
<dbReference type="EMBL" id="NHYD01001157">
    <property type="protein sequence ID" value="PPQ92041.1"/>
    <property type="molecule type" value="Genomic_DNA"/>
</dbReference>
<feature type="compositionally biased region" description="Pro residues" evidence="1">
    <location>
        <begin position="294"/>
        <end position="303"/>
    </location>
</feature>
<feature type="compositionally biased region" description="Pro residues" evidence="1">
    <location>
        <begin position="236"/>
        <end position="248"/>
    </location>
</feature>
<dbReference type="Proteomes" id="UP000283269">
    <property type="component" value="Unassembled WGS sequence"/>
</dbReference>